<dbReference type="InterPro" id="IPR004107">
    <property type="entry name" value="Integrase_SAM-like_N"/>
</dbReference>
<dbReference type="InterPro" id="IPR002104">
    <property type="entry name" value="Integrase_catalytic"/>
</dbReference>
<dbReference type="PANTHER" id="PTHR30349:SF90">
    <property type="entry name" value="TYROSINE RECOMBINASE XERD"/>
    <property type="match status" value="1"/>
</dbReference>
<dbReference type="InterPro" id="IPR013762">
    <property type="entry name" value="Integrase-like_cat_sf"/>
</dbReference>
<keyword evidence="4 6" id="KW-0238">DNA-binding</keyword>
<dbReference type="SUPFAM" id="SSF56349">
    <property type="entry name" value="DNA breaking-rejoining enzymes"/>
    <property type="match status" value="1"/>
</dbReference>
<evidence type="ECO:0000256" key="3">
    <source>
        <dbReference type="ARBA" id="ARBA00022908"/>
    </source>
</evidence>
<dbReference type="GO" id="GO:0015074">
    <property type="term" value="P:DNA integration"/>
    <property type="evidence" value="ECO:0007669"/>
    <property type="project" value="UniProtKB-KW"/>
</dbReference>
<evidence type="ECO:0000256" key="5">
    <source>
        <dbReference type="ARBA" id="ARBA00023172"/>
    </source>
</evidence>
<keyword evidence="5" id="KW-0233">DNA recombination</keyword>
<dbReference type="STRING" id="1888891.DSOL_5217"/>
<dbReference type="CDD" id="cd01188">
    <property type="entry name" value="INT_RitA_C_like"/>
    <property type="match status" value="1"/>
</dbReference>
<evidence type="ECO:0000256" key="6">
    <source>
        <dbReference type="PROSITE-ProRule" id="PRU01248"/>
    </source>
</evidence>
<dbReference type="EMBL" id="MLBF01000098">
    <property type="protein sequence ID" value="OLN25822.1"/>
    <property type="molecule type" value="Genomic_DNA"/>
</dbReference>
<accession>A0A1Q8QEW1</accession>
<comment type="similarity">
    <text evidence="2">Belongs to the 'phage' integrase family.</text>
</comment>
<evidence type="ECO:0000313" key="9">
    <source>
        <dbReference type="EMBL" id="OLN25822.1"/>
    </source>
</evidence>
<evidence type="ECO:0000256" key="1">
    <source>
        <dbReference type="ARBA" id="ARBA00003283"/>
    </source>
</evidence>
<comment type="caution">
    <text evidence="9">The sequence shown here is derived from an EMBL/GenBank/DDBJ whole genome shotgun (WGS) entry which is preliminary data.</text>
</comment>
<dbReference type="AlphaFoldDB" id="A0A1Q8QEW1"/>
<dbReference type="Pfam" id="PF13495">
    <property type="entry name" value="Phage_int_SAM_4"/>
    <property type="match status" value="1"/>
</dbReference>
<evidence type="ECO:0000256" key="2">
    <source>
        <dbReference type="ARBA" id="ARBA00008857"/>
    </source>
</evidence>
<comment type="function">
    <text evidence="1">Site-specific tyrosine recombinase, which acts by catalyzing the cutting and rejoining of the recombining DNA molecules.</text>
</comment>
<dbReference type="RefSeq" id="WP_170871618.1">
    <property type="nucleotide sequence ID" value="NZ_MLBF01000098.1"/>
</dbReference>
<dbReference type="Gene3D" id="1.10.443.10">
    <property type="entry name" value="Intergrase catalytic core"/>
    <property type="match status" value="1"/>
</dbReference>
<evidence type="ECO:0000259" key="8">
    <source>
        <dbReference type="PROSITE" id="PS51900"/>
    </source>
</evidence>
<keyword evidence="10" id="KW-1185">Reference proteome</keyword>
<dbReference type="PROSITE" id="PS51900">
    <property type="entry name" value="CB"/>
    <property type="match status" value="1"/>
</dbReference>
<evidence type="ECO:0000259" key="7">
    <source>
        <dbReference type="PROSITE" id="PS51898"/>
    </source>
</evidence>
<reference evidence="9 10" key="1">
    <citation type="submission" date="2016-09" db="EMBL/GenBank/DDBJ databases">
        <title>Complete genome of Desulfosporosinus sp. OL.</title>
        <authorList>
            <person name="Mardanov A."/>
            <person name="Beletsky A."/>
            <person name="Panova A."/>
            <person name="Karnachuk O."/>
            <person name="Ravin N."/>
        </authorList>
    </citation>
    <scope>NUCLEOTIDE SEQUENCE [LARGE SCALE GENOMIC DNA]</scope>
    <source>
        <strain evidence="9 10">OL</strain>
    </source>
</reference>
<feature type="domain" description="Core-binding (CB)" evidence="8">
    <location>
        <begin position="115"/>
        <end position="195"/>
    </location>
</feature>
<dbReference type="InterPro" id="IPR050090">
    <property type="entry name" value="Tyrosine_recombinase_XerCD"/>
</dbReference>
<dbReference type="InterPro" id="IPR044068">
    <property type="entry name" value="CB"/>
</dbReference>
<proteinExistence type="inferred from homology"/>
<evidence type="ECO:0000256" key="4">
    <source>
        <dbReference type="ARBA" id="ARBA00023125"/>
    </source>
</evidence>
<dbReference type="InterPro" id="IPR011010">
    <property type="entry name" value="DNA_brk_join_enz"/>
</dbReference>
<dbReference type="Gene3D" id="1.10.150.130">
    <property type="match status" value="1"/>
</dbReference>
<dbReference type="InterPro" id="IPR010998">
    <property type="entry name" value="Integrase_recombinase_N"/>
</dbReference>
<dbReference type="PROSITE" id="PS51898">
    <property type="entry name" value="TYR_RECOMBINASE"/>
    <property type="match status" value="1"/>
</dbReference>
<name>A0A1Q8QEW1_9FIRM</name>
<dbReference type="Pfam" id="PF00589">
    <property type="entry name" value="Phage_integrase"/>
    <property type="match status" value="1"/>
</dbReference>
<dbReference type="GO" id="GO:0006310">
    <property type="term" value="P:DNA recombination"/>
    <property type="evidence" value="ECO:0007669"/>
    <property type="project" value="UniProtKB-KW"/>
</dbReference>
<feature type="domain" description="Tyr recombinase" evidence="7">
    <location>
        <begin position="218"/>
        <end position="405"/>
    </location>
</feature>
<gene>
    <name evidence="9" type="ORF">DSOL_5217</name>
</gene>
<dbReference type="Proteomes" id="UP000186102">
    <property type="component" value="Unassembled WGS sequence"/>
</dbReference>
<evidence type="ECO:0000313" key="10">
    <source>
        <dbReference type="Proteomes" id="UP000186102"/>
    </source>
</evidence>
<protein>
    <submittedName>
        <fullName evidence="9">Mobile element protein</fullName>
    </submittedName>
</protein>
<dbReference type="GO" id="GO:0003677">
    <property type="term" value="F:DNA binding"/>
    <property type="evidence" value="ECO:0007669"/>
    <property type="project" value="UniProtKB-UniRule"/>
</dbReference>
<dbReference type="PANTHER" id="PTHR30349">
    <property type="entry name" value="PHAGE INTEGRASE-RELATED"/>
    <property type="match status" value="1"/>
</dbReference>
<organism evidence="9 10">
    <name type="scientific">Desulfosporosinus metallidurans</name>
    <dbReference type="NCBI Taxonomy" id="1888891"/>
    <lineage>
        <taxon>Bacteria</taxon>
        <taxon>Bacillati</taxon>
        <taxon>Bacillota</taxon>
        <taxon>Clostridia</taxon>
        <taxon>Eubacteriales</taxon>
        <taxon>Desulfitobacteriaceae</taxon>
        <taxon>Desulfosporosinus</taxon>
    </lineage>
</organism>
<keyword evidence="3" id="KW-0229">DNA integration</keyword>
<sequence length="417" mass="47792">MKNQDIHGAILAIMESMRLRGTSPGSLKNFETAYNVFEQYLSDNSITEIDESLCLEYIYAKTGQRFEHFECVISNNRVAYRMRPLLLLLRYLQDGQFLPDVRRTKPPFVCPACFKSDYEAFCEELNYRGYSKATIESNTQKVQLLIKFLVTQGVTSPSDITIRHIENYLRTLENKAVKYVGTFLYVFRNFFSFLYEQGYIADDLVPMLPKVRTPRNASIPYVWSKTDLQKLLCAIDRDDPKGKRDYAILLIAIRLGLRIGDIRSLKKSSIDWNRKTINLKMVKTSQPIELPLLKDIGWAIIDYLQNGRPATNSECLFVRHRAPFNAFGGRNSFNKELHRYILKAGLNMPGDQWHGMHSLRSTLAGNMLEIKSPLPIISEALGHQSVNTTSIYLKIDIEGLSKCALDPEEVFACENSL</sequence>